<reference evidence="1" key="1">
    <citation type="submission" date="2018-05" db="EMBL/GenBank/DDBJ databases">
        <authorList>
            <person name="Lanie J.A."/>
            <person name="Ng W.-L."/>
            <person name="Kazmierczak K.M."/>
            <person name="Andrzejewski T.M."/>
            <person name="Davidsen T.M."/>
            <person name="Wayne K.J."/>
            <person name="Tettelin H."/>
            <person name="Glass J.I."/>
            <person name="Rusch D."/>
            <person name="Podicherti R."/>
            <person name="Tsui H.-C.T."/>
            <person name="Winkler M.E."/>
        </authorList>
    </citation>
    <scope>NUCLEOTIDE SEQUENCE</scope>
</reference>
<organism evidence="1">
    <name type="scientific">marine metagenome</name>
    <dbReference type="NCBI Taxonomy" id="408172"/>
    <lineage>
        <taxon>unclassified sequences</taxon>
        <taxon>metagenomes</taxon>
        <taxon>ecological metagenomes</taxon>
    </lineage>
</organism>
<gene>
    <name evidence="1" type="ORF">METZ01_LOCUS444066</name>
</gene>
<sequence>MKRQTAQKTVPVTQKVKMIVSSMPPQFDAISVHHQGVQKWKAIEPIITKAKAADTALWGYFAATNIPIAVRTKTTTMVMIIFLYPYILNI</sequence>
<dbReference type="EMBL" id="UINC01181495">
    <property type="protein sequence ID" value="SVD91212.1"/>
    <property type="molecule type" value="Genomic_DNA"/>
</dbReference>
<name>A0A382Z6U3_9ZZZZ</name>
<accession>A0A382Z6U3</accession>
<proteinExistence type="predicted"/>
<evidence type="ECO:0000313" key="1">
    <source>
        <dbReference type="EMBL" id="SVD91212.1"/>
    </source>
</evidence>
<protein>
    <submittedName>
        <fullName evidence="1">Uncharacterized protein</fullName>
    </submittedName>
</protein>
<dbReference type="AlphaFoldDB" id="A0A382Z6U3"/>